<sequence>MGVISLEEVGWRAGRLLYSNKNHPPATTEKASTSDIARKWEGSCIATNSLALYVLLFWGIVSSWYVKCKTLQFVGHKSDTSSAEKKKG</sequence>
<gene>
    <name evidence="2" type="ORF">PROAA_900004</name>
</gene>
<accession>A0A1A8Y2E6</accession>
<reference evidence="2 3" key="1">
    <citation type="submission" date="2016-06" db="EMBL/GenBank/DDBJ databases">
        <authorList>
            <person name="Kjaerup R.B."/>
            <person name="Dalgaard T.S."/>
            <person name="Juul-Madsen H.R."/>
        </authorList>
    </citation>
    <scope>NUCLEOTIDE SEQUENCE [LARGE SCALE GENOMIC DNA]</scope>
    <source>
        <strain evidence="2">2</strain>
    </source>
</reference>
<evidence type="ECO:0000313" key="2">
    <source>
        <dbReference type="EMBL" id="SBT11126.1"/>
    </source>
</evidence>
<dbReference type="Proteomes" id="UP000199600">
    <property type="component" value="Unassembled WGS sequence"/>
</dbReference>
<feature type="transmembrane region" description="Helical" evidence="1">
    <location>
        <begin position="45"/>
        <end position="66"/>
    </location>
</feature>
<evidence type="ECO:0000256" key="1">
    <source>
        <dbReference type="SAM" id="Phobius"/>
    </source>
</evidence>
<protein>
    <submittedName>
        <fullName evidence="2">Uncharacterized protein</fullName>
    </submittedName>
</protein>
<organism evidence="2 3">
    <name type="scientific">Candidatus Propionivibrio aalborgensis</name>
    <dbReference type="NCBI Taxonomy" id="1860101"/>
    <lineage>
        <taxon>Bacteria</taxon>
        <taxon>Pseudomonadati</taxon>
        <taxon>Pseudomonadota</taxon>
        <taxon>Betaproteobacteria</taxon>
        <taxon>Rhodocyclales</taxon>
        <taxon>Rhodocyclaceae</taxon>
        <taxon>Propionivibrio</taxon>
    </lineage>
</organism>
<name>A0A1A8Y2E6_9RHOO</name>
<keyword evidence="1" id="KW-0472">Membrane</keyword>
<keyword evidence="3" id="KW-1185">Reference proteome</keyword>
<evidence type="ECO:0000313" key="3">
    <source>
        <dbReference type="Proteomes" id="UP000199600"/>
    </source>
</evidence>
<dbReference type="AlphaFoldDB" id="A0A1A8Y2E6"/>
<keyword evidence="1" id="KW-0812">Transmembrane</keyword>
<dbReference type="EMBL" id="FLQY01000396">
    <property type="protein sequence ID" value="SBT11126.1"/>
    <property type="molecule type" value="Genomic_DNA"/>
</dbReference>
<keyword evidence="1" id="KW-1133">Transmembrane helix</keyword>
<proteinExistence type="predicted"/>